<proteinExistence type="predicted"/>
<dbReference type="SUPFAM" id="SSF109998">
    <property type="entry name" value="Triger factor/SurA peptide-binding domain-like"/>
    <property type="match status" value="1"/>
</dbReference>
<evidence type="ECO:0000313" key="1">
    <source>
        <dbReference type="EMBL" id="MFC6016208.1"/>
    </source>
</evidence>
<dbReference type="RefSeq" id="WP_377419373.1">
    <property type="nucleotide sequence ID" value="NZ_JBHSPR010000007.1"/>
</dbReference>
<name>A0ABW1K7E7_9ACTN</name>
<dbReference type="EMBL" id="JBHSPR010000007">
    <property type="protein sequence ID" value="MFC6016208.1"/>
    <property type="molecule type" value="Genomic_DNA"/>
</dbReference>
<protein>
    <recommendedName>
        <fullName evidence="3">[acyl-carrier-protein] S-malonyltransferase</fullName>
    </recommendedName>
</protein>
<sequence length="232" mass="24575">MTVAWVDGEPIGQDLVDAELRRRYGGRGGTSLPGPDTAEGRQLRRWVVQVLTVRTLLAHEADRRGLAASGPLSGADRVALGSIAAAALAQSPHAAVVFQAVAGGVTVAPSEVDAHRAANPELAGEEVRLVRHLRAGRPVNGSRPYRMRRTDLLGDLVFAALPGAVVSAEPDTLEVLEVIEVGGPDLAGTLRDAARGRAFARWLDVQLRARVVLAPGSEHPADPTQPDHTHRH</sequence>
<organism evidence="1 2">
    <name type="scientific">Plantactinospora solaniradicis</name>
    <dbReference type="NCBI Taxonomy" id="1723736"/>
    <lineage>
        <taxon>Bacteria</taxon>
        <taxon>Bacillati</taxon>
        <taxon>Actinomycetota</taxon>
        <taxon>Actinomycetes</taxon>
        <taxon>Micromonosporales</taxon>
        <taxon>Micromonosporaceae</taxon>
        <taxon>Plantactinospora</taxon>
    </lineage>
</organism>
<gene>
    <name evidence="1" type="ORF">ACFP2T_08365</name>
</gene>
<dbReference type="InterPro" id="IPR055582">
    <property type="entry name" value="DUF7158"/>
</dbReference>
<comment type="caution">
    <text evidence="1">The sequence shown here is derived from an EMBL/GenBank/DDBJ whole genome shotgun (WGS) entry which is preliminary data.</text>
</comment>
<keyword evidence="2" id="KW-1185">Reference proteome</keyword>
<reference evidence="2" key="1">
    <citation type="journal article" date="2019" name="Int. J. Syst. Evol. Microbiol.">
        <title>The Global Catalogue of Microorganisms (GCM) 10K type strain sequencing project: providing services to taxonomists for standard genome sequencing and annotation.</title>
        <authorList>
            <consortium name="The Broad Institute Genomics Platform"/>
            <consortium name="The Broad Institute Genome Sequencing Center for Infectious Disease"/>
            <person name="Wu L."/>
            <person name="Ma J."/>
        </authorList>
    </citation>
    <scope>NUCLEOTIDE SEQUENCE [LARGE SCALE GENOMIC DNA]</scope>
    <source>
        <strain evidence="2">ZS-35-S2</strain>
    </source>
</reference>
<evidence type="ECO:0000313" key="2">
    <source>
        <dbReference type="Proteomes" id="UP001596203"/>
    </source>
</evidence>
<dbReference type="Pfam" id="PF23716">
    <property type="entry name" value="DUF7158"/>
    <property type="match status" value="1"/>
</dbReference>
<evidence type="ECO:0008006" key="3">
    <source>
        <dbReference type="Google" id="ProtNLM"/>
    </source>
</evidence>
<dbReference type="Proteomes" id="UP001596203">
    <property type="component" value="Unassembled WGS sequence"/>
</dbReference>
<dbReference type="InterPro" id="IPR027304">
    <property type="entry name" value="Trigger_fact/SurA_dom_sf"/>
</dbReference>
<accession>A0ABW1K7E7</accession>